<gene>
    <name evidence="4" type="ORF">V9T40_004817</name>
</gene>
<dbReference type="GO" id="GO:0035197">
    <property type="term" value="F:siRNA binding"/>
    <property type="evidence" value="ECO:0007669"/>
    <property type="project" value="TreeGrafter"/>
</dbReference>
<dbReference type="PROSITE" id="PS50137">
    <property type="entry name" value="DS_RBD"/>
    <property type="match status" value="1"/>
</dbReference>
<organism evidence="4 5">
    <name type="scientific">Parthenolecanium corni</name>
    <dbReference type="NCBI Taxonomy" id="536013"/>
    <lineage>
        <taxon>Eukaryota</taxon>
        <taxon>Metazoa</taxon>
        <taxon>Ecdysozoa</taxon>
        <taxon>Arthropoda</taxon>
        <taxon>Hexapoda</taxon>
        <taxon>Insecta</taxon>
        <taxon>Pterygota</taxon>
        <taxon>Neoptera</taxon>
        <taxon>Paraneoptera</taxon>
        <taxon>Hemiptera</taxon>
        <taxon>Sternorrhyncha</taxon>
        <taxon>Coccoidea</taxon>
        <taxon>Coccidae</taxon>
        <taxon>Parthenolecanium</taxon>
    </lineage>
</organism>
<dbReference type="SMART" id="SM00358">
    <property type="entry name" value="DSRM"/>
    <property type="match status" value="1"/>
</dbReference>
<evidence type="ECO:0000256" key="2">
    <source>
        <dbReference type="PROSITE-ProRule" id="PRU00266"/>
    </source>
</evidence>
<sequence length="294" mass="33389">MCSSVLLVSRKLDMELLSPTTPEFQYLVAVVDRSKTDHEYETNENVPIIPEPIVLKNPAKVLSMKLKNKNATISEVPEEEIQGNPIGMLQELCMMRRWMPPEYRTEQEEGLPHERLFTILCSVGNFKEYGVGRSKKLAKRQSAHKMVQKILTIPAEDETILRNLEDDDEIVERFTSQKGGRGSTMNNGASRRISLFHKNLKTLVGVRLEKIKNMNADQFHDVDAVKWLKEIAAENKLDVTYVNIEEKSKSNKCQCLVQLSTIPVAVCHGTADTIIEAQREAVVEALKYIHLLSK</sequence>
<comment type="caution">
    <text evidence="4">The sequence shown here is derived from an EMBL/GenBank/DDBJ whole genome shotgun (WGS) entry which is preliminary data.</text>
</comment>
<dbReference type="GO" id="GO:0005737">
    <property type="term" value="C:cytoplasm"/>
    <property type="evidence" value="ECO:0007669"/>
    <property type="project" value="TreeGrafter"/>
</dbReference>
<reference evidence="4 5" key="1">
    <citation type="submission" date="2024-03" db="EMBL/GenBank/DDBJ databases">
        <title>Adaptation during the transition from Ophiocordyceps entomopathogen to insect associate is accompanied by gene loss and intensified selection.</title>
        <authorList>
            <person name="Ward C.M."/>
            <person name="Onetto C.A."/>
            <person name="Borneman A.R."/>
        </authorList>
    </citation>
    <scope>NUCLEOTIDE SEQUENCE [LARGE SCALE GENOMIC DNA]</scope>
    <source>
        <strain evidence="4">AWRI1</strain>
        <tissue evidence="4">Single Adult Female</tissue>
    </source>
</reference>
<dbReference type="GO" id="GO:0003725">
    <property type="term" value="F:double-stranded RNA binding"/>
    <property type="evidence" value="ECO:0007669"/>
    <property type="project" value="TreeGrafter"/>
</dbReference>
<dbReference type="GO" id="GO:0030422">
    <property type="term" value="P:siRNA processing"/>
    <property type="evidence" value="ECO:0007669"/>
    <property type="project" value="TreeGrafter"/>
</dbReference>
<dbReference type="SUPFAM" id="SSF54768">
    <property type="entry name" value="dsRNA-binding domain-like"/>
    <property type="match status" value="2"/>
</dbReference>
<dbReference type="AlphaFoldDB" id="A0AAN9TES1"/>
<evidence type="ECO:0000259" key="3">
    <source>
        <dbReference type="PROSITE" id="PS50137"/>
    </source>
</evidence>
<keyword evidence="1 2" id="KW-0694">RNA-binding</keyword>
<dbReference type="InterPro" id="IPR014720">
    <property type="entry name" value="dsRBD_dom"/>
</dbReference>
<name>A0AAN9TES1_9HEMI</name>
<dbReference type="GO" id="GO:0070578">
    <property type="term" value="C:RISC-loading complex"/>
    <property type="evidence" value="ECO:0007669"/>
    <property type="project" value="TreeGrafter"/>
</dbReference>
<proteinExistence type="predicted"/>
<evidence type="ECO:0000313" key="4">
    <source>
        <dbReference type="EMBL" id="KAK7583854.1"/>
    </source>
</evidence>
<protein>
    <recommendedName>
        <fullName evidence="3">DRBM domain-containing protein</fullName>
    </recommendedName>
</protein>
<dbReference type="FunFam" id="3.30.160.20:FF:000007">
    <property type="entry name" value="Double-stranded RNA-binding protein Staufen homolog 1"/>
    <property type="match status" value="1"/>
</dbReference>
<dbReference type="GO" id="GO:0070920">
    <property type="term" value="P:regulation of regulatory ncRNA processing"/>
    <property type="evidence" value="ECO:0007669"/>
    <property type="project" value="TreeGrafter"/>
</dbReference>
<dbReference type="GO" id="GO:0005634">
    <property type="term" value="C:nucleus"/>
    <property type="evidence" value="ECO:0007669"/>
    <property type="project" value="TreeGrafter"/>
</dbReference>
<evidence type="ECO:0000256" key="1">
    <source>
        <dbReference type="ARBA" id="ARBA00022884"/>
    </source>
</evidence>
<dbReference type="Proteomes" id="UP001367676">
    <property type="component" value="Unassembled WGS sequence"/>
</dbReference>
<accession>A0AAN9TES1</accession>
<dbReference type="Gene3D" id="3.30.160.20">
    <property type="match status" value="2"/>
</dbReference>
<dbReference type="PANTHER" id="PTHR46205:SF3">
    <property type="entry name" value="LOQUACIOUS, ISOFORM B"/>
    <property type="match status" value="1"/>
</dbReference>
<keyword evidence="5" id="KW-1185">Reference proteome</keyword>
<feature type="domain" description="DRBM" evidence="3">
    <location>
        <begin position="84"/>
        <end position="152"/>
    </location>
</feature>
<dbReference type="PANTHER" id="PTHR46205">
    <property type="entry name" value="LOQUACIOUS, ISOFORM B"/>
    <property type="match status" value="1"/>
</dbReference>
<dbReference type="CDD" id="cd19864">
    <property type="entry name" value="DSRM_PRKRA-like_rpt3"/>
    <property type="match status" value="1"/>
</dbReference>
<dbReference type="EMBL" id="JBBCAQ010000032">
    <property type="protein sequence ID" value="KAK7583854.1"/>
    <property type="molecule type" value="Genomic_DNA"/>
</dbReference>
<evidence type="ECO:0000313" key="5">
    <source>
        <dbReference type="Proteomes" id="UP001367676"/>
    </source>
</evidence>
<dbReference type="Pfam" id="PF00035">
    <property type="entry name" value="dsrm"/>
    <property type="match status" value="1"/>
</dbReference>
<dbReference type="InterPro" id="IPR051247">
    <property type="entry name" value="RLC_Component"/>
</dbReference>
<dbReference type="CDD" id="cd19863">
    <property type="entry name" value="DSRM_PRKRA-like_rpt2"/>
    <property type="match status" value="1"/>
</dbReference>
<dbReference type="GO" id="GO:0016442">
    <property type="term" value="C:RISC complex"/>
    <property type="evidence" value="ECO:0007669"/>
    <property type="project" value="TreeGrafter"/>
</dbReference>